<gene>
    <name evidence="2" type="ORF">ABGV49_20060</name>
</gene>
<reference evidence="2 3" key="1">
    <citation type="submission" date="2024-05" db="EMBL/GenBank/DDBJ databases">
        <authorList>
            <person name="De Oliveira J.P."/>
            <person name="Noriler S.A."/>
            <person name="De Oliveira A.G."/>
            <person name="Sipoli D.S."/>
        </authorList>
    </citation>
    <scope>NUCLEOTIDE SEQUENCE [LARGE SCALE GENOMIC DNA]</scope>
    <source>
        <strain evidence="2 3">LABIM189</strain>
    </source>
</reference>
<evidence type="ECO:0000313" key="2">
    <source>
        <dbReference type="EMBL" id="MEO2219352.1"/>
    </source>
</evidence>
<evidence type="ECO:0000259" key="1">
    <source>
        <dbReference type="Pfam" id="PF13271"/>
    </source>
</evidence>
<dbReference type="InterPro" id="IPR025139">
    <property type="entry name" value="DUF4062"/>
</dbReference>
<dbReference type="Pfam" id="PF13271">
    <property type="entry name" value="DUF4062"/>
    <property type="match status" value="1"/>
</dbReference>
<dbReference type="EMBL" id="JBDOJC010000001">
    <property type="protein sequence ID" value="MEO2219352.1"/>
    <property type="molecule type" value="Genomic_DNA"/>
</dbReference>
<dbReference type="Proteomes" id="UP001455709">
    <property type="component" value="Unassembled WGS sequence"/>
</dbReference>
<dbReference type="RefSeq" id="WP_347371896.1">
    <property type="nucleotide sequence ID" value="NZ_JBDOJC010000001.1"/>
</dbReference>
<protein>
    <submittedName>
        <fullName evidence="2">DUF4062 domain-containing protein</fullName>
    </submittedName>
</protein>
<organism evidence="2 3">
    <name type="scientific">Chromobacterium vaccinii</name>
    <dbReference type="NCBI Taxonomy" id="1108595"/>
    <lineage>
        <taxon>Bacteria</taxon>
        <taxon>Pseudomonadati</taxon>
        <taxon>Pseudomonadota</taxon>
        <taxon>Betaproteobacteria</taxon>
        <taxon>Neisseriales</taxon>
        <taxon>Chromobacteriaceae</taxon>
        <taxon>Chromobacterium</taxon>
    </lineage>
</organism>
<sequence length="353" mass="39520">MASQVLTQVKFSSTYDDLKEERSQVIKAILEMGHIPVGMEMFSAADEEQWKIIARQIDETDYYVIIVGNRYGSVVGGISYTEKEFDYAVSKRIPVLGFVIDSSVESLAKHVDTAEEKVAALGKFKNKVKQRPIGFWKTAEELHGKVSIALMKAFNTTPRIGWTRATDVAGPEVTQELSRLSRENSELRNELNIVRNQEAVDRRSHLQSRIDTLKAISRRLVMRERGKSTWDLETQIDLFTIFSQLAPEMMVECSTEEASTYLAMMNNPSEDAKLSPSAPVPLNYVSSLFADLASLDLVEPSKKKHPVADKSLYWSLTQEGIDVLKLYRATHLEAAAAKARTKGDTASHDPTAT</sequence>
<evidence type="ECO:0000313" key="3">
    <source>
        <dbReference type="Proteomes" id="UP001455709"/>
    </source>
</evidence>
<comment type="caution">
    <text evidence="2">The sequence shown here is derived from an EMBL/GenBank/DDBJ whole genome shotgun (WGS) entry which is preliminary data.</text>
</comment>
<feature type="domain" description="DUF4062" evidence="1">
    <location>
        <begin position="12"/>
        <end position="88"/>
    </location>
</feature>
<proteinExistence type="predicted"/>
<keyword evidence="3" id="KW-1185">Reference proteome</keyword>
<name>A0ABV0FL68_9NEIS</name>
<accession>A0ABV0FL68</accession>